<name>A0A811RUD6_9POAL</name>
<reference evidence="2" key="1">
    <citation type="submission" date="2020-10" db="EMBL/GenBank/DDBJ databases">
        <authorList>
            <person name="Han B."/>
            <person name="Lu T."/>
            <person name="Zhao Q."/>
            <person name="Huang X."/>
            <person name="Zhao Y."/>
        </authorList>
    </citation>
    <scope>NUCLEOTIDE SEQUENCE</scope>
</reference>
<comment type="caution">
    <text evidence="2">The sequence shown here is derived from an EMBL/GenBank/DDBJ whole genome shotgun (WGS) entry which is preliminary data.</text>
</comment>
<evidence type="ECO:0000313" key="2">
    <source>
        <dbReference type="EMBL" id="CAD6273147.1"/>
    </source>
</evidence>
<feature type="region of interest" description="Disordered" evidence="1">
    <location>
        <begin position="98"/>
        <end position="139"/>
    </location>
</feature>
<feature type="compositionally biased region" description="Acidic residues" evidence="1">
    <location>
        <begin position="130"/>
        <end position="139"/>
    </location>
</feature>
<dbReference type="AlphaFoldDB" id="A0A811RUD6"/>
<keyword evidence="3" id="KW-1185">Reference proteome</keyword>
<accession>A0A811RUD6</accession>
<gene>
    <name evidence="2" type="ORF">NCGR_LOCUS56414</name>
</gene>
<dbReference type="EMBL" id="CAJGYO010000016">
    <property type="protein sequence ID" value="CAD6273147.1"/>
    <property type="molecule type" value="Genomic_DNA"/>
</dbReference>
<proteinExistence type="predicted"/>
<dbReference type="Proteomes" id="UP000604825">
    <property type="component" value="Unassembled WGS sequence"/>
</dbReference>
<organism evidence="2 3">
    <name type="scientific">Miscanthus lutarioriparius</name>
    <dbReference type="NCBI Taxonomy" id="422564"/>
    <lineage>
        <taxon>Eukaryota</taxon>
        <taxon>Viridiplantae</taxon>
        <taxon>Streptophyta</taxon>
        <taxon>Embryophyta</taxon>
        <taxon>Tracheophyta</taxon>
        <taxon>Spermatophyta</taxon>
        <taxon>Magnoliopsida</taxon>
        <taxon>Liliopsida</taxon>
        <taxon>Poales</taxon>
        <taxon>Poaceae</taxon>
        <taxon>PACMAD clade</taxon>
        <taxon>Panicoideae</taxon>
        <taxon>Andropogonodae</taxon>
        <taxon>Andropogoneae</taxon>
        <taxon>Saccharinae</taxon>
        <taxon>Miscanthus</taxon>
    </lineage>
</organism>
<evidence type="ECO:0000313" key="3">
    <source>
        <dbReference type="Proteomes" id="UP000604825"/>
    </source>
</evidence>
<evidence type="ECO:0000256" key="1">
    <source>
        <dbReference type="SAM" id="MobiDB-lite"/>
    </source>
</evidence>
<sequence>MNRALELIISILQQCNGGGQVDVVVLQRVPAEAVAEHAVAAQLRGGAPAGGEERAVERRLAVRHVGERGPLRALGGGENGVEEVRGGSVREEVAAQERELEAHGGGGLEAADAEEGEVGGAEAASYWGLQEEEAAAVPR</sequence>
<protein>
    <submittedName>
        <fullName evidence="2">Uncharacterized protein</fullName>
    </submittedName>
</protein>